<dbReference type="PANTHER" id="PTHR22715:SF1">
    <property type="entry name" value="DNA BINDING PROTEIN"/>
    <property type="match status" value="1"/>
</dbReference>
<dbReference type="InterPro" id="IPR015943">
    <property type="entry name" value="WD40/YVTN_repeat-like_dom_sf"/>
</dbReference>
<dbReference type="GO" id="GO:0051726">
    <property type="term" value="P:regulation of cell cycle"/>
    <property type="evidence" value="ECO:0007669"/>
    <property type="project" value="TreeGrafter"/>
</dbReference>
<evidence type="ECO:0000313" key="2">
    <source>
        <dbReference type="Proteomes" id="UP000026962"/>
    </source>
</evidence>
<dbReference type="OMA" id="YKVATHE"/>
<dbReference type="HOGENOM" id="CLU_779347_0_0_1"/>
<dbReference type="SUPFAM" id="SSF50978">
    <property type="entry name" value="WD40 repeat-like"/>
    <property type="match status" value="1"/>
</dbReference>
<dbReference type="Gramene" id="OPUNC09G00040.1">
    <property type="protein sequence ID" value="OPUNC09G00040.1"/>
    <property type="gene ID" value="OPUNC09G00040"/>
</dbReference>
<dbReference type="STRING" id="4537.A0A0E0LY54"/>
<dbReference type="eggNOG" id="ENOG502QSEX">
    <property type="taxonomic scope" value="Eukaryota"/>
</dbReference>
<dbReference type="InterPro" id="IPR036322">
    <property type="entry name" value="WD40_repeat_dom_sf"/>
</dbReference>
<dbReference type="InterPro" id="IPR040092">
    <property type="entry name" value="TBRG1"/>
</dbReference>
<reference evidence="1" key="1">
    <citation type="submission" date="2015-04" db="UniProtKB">
        <authorList>
            <consortium name="EnsemblPlants"/>
        </authorList>
    </citation>
    <scope>IDENTIFICATION</scope>
</reference>
<dbReference type="EnsemblPlants" id="OPUNC09G00040.1">
    <property type="protein sequence ID" value="OPUNC09G00040.1"/>
    <property type="gene ID" value="OPUNC09G00040"/>
</dbReference>
<dbReference type="Gene3D" id="2.130.10.10">
    <property type="entry name" value="YVTN repeat-like/Quinoprotein amine dehydrogenase"/>
    <property type="match status" value="1"/>
</dbReference>
<organism evidence="1">
    <name type="scientific">Oryza punctata</name>
    <name type="common">Red rice</name>
    <dbReference type="NCBI Taxonomy" id="4537"/>
    <lineage>
        <taxon>Eukaryota</taxon>
        <taxon>Viridiplantae</taxon>
        <taxon>Streptophyta</taxon>
        <taxon>Embryophyta</taxon>
        <taxon>Tracheophyta</taxon>
        <taxon>Spermatophyta</taxon>
        <taxon>Magnoliopsida</taxon>
        <taxon>Liliopsida</taxon>
        <taxon>Poales</taxon>
        <taxon>Poaceae</taxon>
        <taxon>BOP clade</taxon>
        <taxon>Oryzoideae</taxon>
        <taxon>Oryzeae</taxon>
        <taxon>Oryzinae</taxon>
        <taxon>Oryza</taxon>
    </lineage>
</organism>
<reference evidence="1" key="2">
    <citation type="submission" date="2018-05" db="EMBL/GenBank/DDBJ databases">
        <title>OpunRS2 (Oryza punctata Reference Sequence Version 2).</title>
        <authorList>
            <person name="Zhang J."/>
            <person name="Kudrna D."/>
            <person name="Lee S."/>
            <person name="Talag J."/>
            <person name="Welchert J."/>
            <person name="Wing R.A."/>
        </authorList>
    </citation>
    <scope>NUCLEOTIDE SEQUENCE [LARGE SCALE GENOMIC DNA]</scope>
</reference>
<protein>
    <submittedName>
        <fullName evidence="1">Uncharacterized protein</fullName>
    </submittedName>
</protein>
<dbReference type="Proteomes" id="UP000026962">
    <property type="component" value="Chromosome 9"/>
</dbReference>
<sequence length="356" mass="39549">MGCYLHPMPVLSIVLNTKNNSSLLIYVLCGLLENCQRFLYVYTIIPKDQQETAPYFVGHTPLLLSSLERSCTRNLPYERSGLQFTPDGQFLVLLGSIRMPYCRLRQIIDCSCSLCKLDQCEDNYLKIVSVDLGYVSLLTKLMAYGSLSCILICEPNYIVTVEDGRKLHIWMMAAEWRIISEEYVIPSSGNVVCEEDIILASVSDIERRLREMTVTGVSRKAKESILSPGKDAAIWILISSASPSIKVIFEQKEHNARWRLALLANRTVFMGSILDPRATAVDVCGNHGFTGTHGGLLYAWELSSGRKLAGGRVSCVAVDAKSGVVAVADDECQLSLYSQNNVLSNARAEGNMFRIK</sequence>
<keyword evidence="2" id="KW-1185">Reference proteome</keyword>
<evidence type="ECO:0000313" key="1">
    <source>
        <dbReference type="EnsemblPlants" id="OPUNC09G00040.1"/>
    </source>
</evidence>
<proteinExistence type="predicted"/>
<dbReference type="GO" id="GO:0005634">
    <property type="term" value="C:nucleus"/>
    <property type="evidence" value="ECO:0007669"/>
    <property type="project" value="TreeGrafter"/>
</dbReference>
<accession>A0A0E0LY54</accession>
<dbReference type="AlphaFoldDB" id="A0A0E0LY54"/>
<dbReference type="PANTHER" id="PTHR22715">
    <property type="entry name" value="TRANSFORMING GROWTH FACTOR BETA REGULATED GENE 1"/>
    <property type="match status" value="1"/>
</dbReference>
<name>A0A0E0LY54_ORYPU</name>